<comment type="caution">
    <text evidence="1">The sequence shown here is derived from an EMBL/GenBank/DDBJ whole genome shotgun (WGS) entry which is preliminary data.</text>
</comment>
<reference evidence="1 2" key="1">
    <citation type="submission" date="2017-09" db="EMBL/GenBank/DDBJ databases">
        <title>Depth-based differentiation of microbial function through sediment-hosted aquifers and enrichment of novel symbionts in the deep terrestrial subsurface.</title>
        <authorList>
            <person name="Probst A.J."/>
            <person name="Ladd B."/>
            <person name="Jarett J.K."/>
            <person name="Geller-Mcgrath D.E."/>
            <person name="Sieber C.M."/>
            <person name="Emerson J.B."/>
            <person name="Anantharaman K."/>
            <person name="Thomas B.C."/>
            <person name="Malmstrom R."/>
            <person name="Stieglmeier M."/>
            <person name="Klingl A."/>
            <person name="Woyke T."/>
            <person name="Ryan C.M."/>
            <person name="Banfield J.F."/>
        </authorList>
    </citation>
    <scope>NUCLEOTIDE SEQUENCE [LARGE SCALE GENOMIC DNA]</scope>
    <source>
        <strain evidence="1">CG_4_10_14_3_um_filter_34_13</strain>
    </source>
</reference>
<sequence>SDEFDFSIDLSNAGHAIRDDLARSYNLYGRLNTLAAKANFMYKQQELKRDKVGALAWKAIYAKSEKLKVAAQKGLVLIEEIEFNGGKTTLIQEEEQLLLYEYLADRAQDKKKEIVALLDLGRSILSWDRTELEKMMG</sequence>
<dbReference type="Proteomes" id="UP000230646">
    <property type="component" value="Unassembled WGS sequence"/>
</dbReference>
<evidence type="ECO:0000313" key="2">
    <source>
        <dbReference type="Proteomes" id="UP000230646"/>
    </source>
</evidence>
<dbReference type="RefSeq" id="WP_406607793.1">
    <property type="nucleotide sequence ID" value="NZ_PFKO01000250.1"/>
</dbReference>
<dbReference type="EMBL" id="PFKO01000250">
    <property type="protein sequence ID" value="PIY32200.1"/>
    <property type="molecule type" value="Genomic_DNA"/>
</dbReference>
<organism evidence="1 2">
    <name type="scientific">Candidatus Infernicultor aquiphilus</name>
    <dbReference type="NCBI Taxonomy" id="1805029"/>
    <lineage>
        <taxon>Bacteria</taxon>
        <taxon>Pseudomonadati</taxon>
        <taxon>Atribacterota</taxon>
        <taxon>Candidatus Phoenicimicrobiia</taxon>
        <taxon>Candidatus Pheonicimicrobiales</taxon>
        <taxon>Candidatus Phoenicimicrobiaceae</taxon>
        <taxon>Candidatus Infernicultor</taxon>
    </lineage>
</organism>
<dbReference type="AlphaFoldDB" id="A0A2M7PNJ1"/>
<feature type="non-terminal residue" evidence="1">
    <location>
        <position position="1"/>
    </location>
</feature>
<evidence type="ECO:0000313" key="1">
    <source>
        <dbReference type="EMBL" id="PIY32200.1"/>
    </source>
</evidence>
<name>A0A2M7PNJ1_9BACT</name>
<proteinExistence type="predicted"/>
<gene>
    <name evidence="1" type="ORF">COZ07_06530</name>
</gene>
<protein>
    <submittedName>
        <fullName evidence="1">Uncharacterized protein</fullName>
    </submittedName>
</protein>
<accession>A0A2M7PNJ1</accession>